<feature type="region of interest" description="Disordered" evidence="3">
    <location>
        <begin position="112"/>
        <end position="131"/>
    </location>
</feature>
<dbReference type="InterPro" id="IPR052082">
    <property type="entry name" value="Myelin_sheath_structural"/>
</dbReference>
<dbReference type="GO" id="GO:0005634">
    <property type="term" value="C:nucleus"/>
    <property type="evidence" value="ECO:0007669"/>
    <property type="project" value="UniProtKB-SubCell"/>
</dbReference>
<dbReference type="CDD" id="cd00136">
    <property type="entry name" value="PDZ_canonical"/>
    <property type="match status" value="1"/>
</dbReference>
<dbReference type="GO" id="GO:0005737">
    <property type="term" value="C:cytoplasm"/>
    <property type="evidence" value="ECO:0007669"/>
    <property type="project" value="TreeGrafter"/>
</dbReference>
<dbReference type="SMART" id="SM00228">
    <property type="entry name" value="PDZ"/>
    <property type="match status" value="1"/>
</dbReference>
<feature type="domain" description="PDZ" evidence="6">
    <location>
        <begin position="160"/>
        <end position="225"/>
    </location>
</feature>
<evidence type="ECO:0000256" key="1">
    <source>
        <dbReference type="ARBA" id="ARBA00004123"/>
    </source>
</evidence>
<dbReference type="Gene3D" id="2.30.42.10">
    <property type="match status" value="1"/>
</dbReference>
<keyword evidence="4" id="KW-0812">Transmembrane</keyword>
<evidence type="ECO:0000256" key="2">
    <source>
        <dbReference type="ARBA" id="ARBA00023242"/>
    </source>
</evidence>
<reference evidence="7 8" key="1">
    <citation type="submission" date="2019-07" db="EMBL/GenBank/DDBJ databases">
        <title>Draft genome assembly of a fouling barnacle, Amphibalanus amphitrite (Darwin, 1854): The first reference genome for Thecostraca.</title>
        <authorList>
            <person name="Kim W."/>
        </authorList>
    </citation>
    <scope>NUCLEOTIDE SEQUENCE [LARGE SCALE GENOMIC DNA]</scope>
    <source>
        <strain evidence="7">SNU_AA5</strain>
        <tissue evidence="7">Soma without cirri and trophi</tissue>
    </source>
</reference>
<dbReference type="EMBL" id="VIIS01001934">
    <property type="protein sequence ID" value="KAF0290724.1"/>
    <property type="molecule type" value="Genomic_DNA"/>
</dbReference>
<dbReference type="Proteomes" id="UP000440578">
    <property type="component" value="Unassembled WGS sequence"/>
</dbReference>
<feature type="transmembrane region" description="Helical" evidence="4">
    <location>
        <begin position="32"/>
        <end position="56"/>
    </location>
</feature>
<feature type="region of interest" description="Disordered" evidence="3">
    <location>
        <begin position="242"/>
        <end position="264"/>
    </location>
</feature>
<evidence type="ECO:0000313" key="7">
    <source>
        <dbReference type="EMBL" id="KAF0290724.1"/>
    </source>
</evidence>
<feature type="compositionally biased region" description="Polar residues" evidence="3">
    <location>
        <begin position="250"/>
        <end position="260"/>
    </location>
</feature>
<evidence type="ECO:0000256" key="3">
    <source>
        <dbReference type="SAM" id="MobiDB-lite"/>
    </source>
</evidence>
<evidence type="ECO:0000259" key="6">
    <source>
        <dbReference type="PROSITE" id="PS50106"/>
    </source>
</evidence>
<keyword evidence="2" id="KW-0539">Nucleus</keyword>
<proteinExistence type="predicted"/>
<comment type="subcellular location">
    <subcellularLocation>
        <location evidence="1">Nucleus</location>
    </subcellularLocation>
</comment>
<dbReference type="Pfam" id="PF00595">
    <property type="entry name" value="PDZ"/>
    <property type="match status" value="1"/>
</dbReference>
<dbReference type="SUPFAM" id="SSF50156">
    <property type="entry name" value="PDZ domain-like"/>
    <property type="match status" value="1"/>
</dbReference>
<keyword evidence="8" id="KW-1185">Reference proteome</keyword>
<protein>
    <submittedName>
        <fullName evidence="7">Protein AHNAK2</fullName>
    </submittedName>
</protein>
<gene>
    <name evidence="7" type="primary">AHNAK2</name>
    <name evidence="7" type="ORF">FJT64_011110</name>
</gene>
<evidence type="ECO:0000256" key="4">
    <source>
        <dbReference type="SAM" id="Phobius"/>
    </source>
</evidence>
<organism evidence="7 8">
    <name type="scientific">Amphibalanus amphitrite</name>
    <name type="common">Striped barnacle</name>
    <name type="synonym">Balanus amphitrite</name>
    <dbReference type="NCBI Taxonomy" id="1232801"/>
    <lineage>
        <taxon>Eukaryota</taxon>
        <taxon>Metazoa</taxon>
        <taxon>Ecdysozoa</taxon>
        <taxon>Arthropoda</taxon>
        <taxon>Crustacea</taxon>
        <taxon>Multicrustacea</taxon>
        <taxon>Cirripedia</taxon>
        <taxon>Thoracica</taxon>
        <taxon>Thoracicalcarea</taxon>
        <taxon>Balanomorpha</taxon>
        <taxon>Balanoidea</taxon>
        <taxon>Balanidae</taxon>
        <taxon>Amphibalaninae</taxon>
        <taxon>Amphibalanus</taxon>
    </lineage>
</organism>
<dbReference type="OrthoDB" id="447516at2759"/>
<dbReference type="PANTHER" id="PTHR23348:SF16">
    <property type="entry name" value="LEUCINE RICH REPEAT FAMILY PROTEIN"/>
    <property type="match status" value="1"/>
</dbReference>
<accession>A0A6A4VGN7</accession>
<name>A0A6A4VGN7_AMPAM</name>
<dbReference type="InterPro" id="IPR001478">
    <property type="entry name" value="PDZ"/>
</dbReference>
<evidence type="ECO:0000313" key="8">
    <source>
        <dbReference type="Proteomes" id="UP000440578"/>
    </source>
</evidence>
<feature type="signal peptide" evidence="5">
    <location>
        <begin position="1"/>
        <end position="22"/>
    </location>
</feature>
<dbReference type="AlphaFoldDB" id="A0A6A4VGN7"/>
<feature type="chain" id="PRO_5025417958" evidence="5">
    <location>
        <begin position="23"/>
        <end position="385"/>
    </location>
</feature>
<dbReference type="PANTHER" id="PTHR23348">
    <property type="entry name" value="PERIAXIN/AHNAK"/>
    <property type="match status" value="1"/>
</dbReference>
<keyword evidence="4" id="KW-0472">Membrane</keyword>
<dbReference type="InterPro" id="IPR036034">
    <property type="entry name" value="PDZ_sf"/>
</dbReference>
<comment type="caution">
    <text evidence="7">The sequence shown here is derived from an EMBL/GenBank/DDBJ whole genome shotgun (WGS) entry which is preliminary data.</text>
</comment>
<keyword evidence="5" id="KW-0732">Signal</keyword>
<feature type="region of interest" description="Disordered" evidence="3">
    <location>
        <begin position="286"/>
        <end position="356"/>
    </location>
</feature>
<evidence type="ECO:0000256" key="5">
    <source>
        <dbReference type="SAM" id="SignalP"/>
    </source>
</evidence>
<feature type="compositionally biased region" description="Polar residues" evidence="3">
    <location>
        <begin position="307"/>
        <end position="330"/>
    </location>
</feature>
<sequence length="385" mass="41415">MLVRRSAVAAALLTWAGVAAQAQDGAAECGSGATAAAVVFAVLFLLTVGALGFVLYKYVWKRRHYPALEKVVLGESGHDSKFAFDNPYFEGDDDIGNKSTLPSTDVLVASEKTSTARSADSKTGKKTSPWSPFAVFSPNPPVERRRALDDSFLTEPERVSVPLRGHDFTGLGFNICGNMRDGIFVKDVLHRGPASESGQVRAGDRITGITVSLAHVVLEDALTILSYASPYDVQIHLEKDRRPTPVAKQAVSSQPSTSSERLCHPFYRSQSIDDLTKIGQTKLKSAKKSARTSLSHAPAEAAARQDGSLTPKASSFNEKLLSKTTPPSARTETERLAQREAALSATSPEPSESGYREMAVDVPDYVLEMDAKKKVGGITISIWCG</sequence>
<dbReference type="PROSITE" id="PS50106">
    <property type="entry name" value="PDZ"/>
    <property type="match status" value="1"/>
</dbReference>
<dbReference type="GO" id="GO:0043484">
    <property type="term" value="P:regulation of RNA splicing"/>
    <property type="evidence" value="ECO:0007669"/>
    <property type="project" value="TreeGrafter"/>
</dbReference>
<keyword evidence="4" id="KW-1133">Transmembrane helix</keyword>